<dbReference type="PANTHER" id="PTHR33376">
    <property type="match status" value="1"/>
</dbReference>
<evidence type="ECO:0000256" key="2">
    <source>
        <dbReference type="PIRSR" id="PIRSR039026-1"/>
    </source>
</evidence>
<dbReference type="Gene3D" id="3.40.190.10">
    <property type="entry name" value="Periplasmic binding protein-like II"/>
    <property type="match status" value="1"/>
</dbReference>
<feature type="binding site" evidence="2">
    <location>
        <position position="153"/>
    </location>
    <ligand>
        <name>substrate</name>
    </ligand>
</feature>
<evidence type="ECO:0000313" key="6">
    <source>
        <dbReference type="Proteomes" id="UP001320898"/>
    </source>
</evidence>
<feature type="chain" id="PRO_5043935843" evidence="4">
    <location>
        <begin position="26"/>
        <end position="349"/>
    </location>
</feature>
<keyword evidence="3" id="KW-0479">Metal-binding</keyword>
<dbReference type="Pfam" id="PF03480">
    <property type="entry name" value="DctP"/>
    <property type="match status" value="1"/>
</dbReference>
<dbReference type="GO" id="GO:0031317">
    <property type="term" value="C:tripartite ATP-independent periplasmic transporter complex"/>
    <property type="evidence" value="ECO:0007669"/>
    <property type="project" value="InterPro"/>
</dbReference>
<accession>A0AAW5QYH9</accession>
<proteinExistence type="predicted"/>
<evidence type="ECO:0000256" key="3">
    <source>
        <dbReference type="PIRSR" id="PIRSR039026-2"/>
    </source>
</evidence>
<reference evidence="5 6" key="1">
    <citation type="submission" date="2022-04" db="EMBL/GenBank/DDBJ databases">
        <authorList>
            <person name="Ye Y.-Q."/>
            <person name="Du Z.-J."/>
        </authorList>
    </citation>
    <scope>NUCLEOTIDE SEQUENCE [LARGE SCALE GENOMIC DNA]</scope>
    <source>
        <strain evidence="5 6">A6E488</strain>
    </source>
</reference>
<dbReference type="AlphaFoldDB" id="A0AAW5QYH9"/>
<dbReference type="GO" id="GO:0055085">
    <property type="term" value="P:transmembrane transport"/>
    <property type="evidence" value="ECO:0007669"/>
    <property type="project" value="InterPro"/>
</dbReference>
<dbReference type="InterPro" id="IPR018389">
    <property type="entry name" value="DctP_fam"/>
</dbReference>
<dbReference type="NCBIfam" id="NF037995">
    <property type="entry name" value="TRAP_S1"/>
    <property type="match status" value="1"/>
</dbReference>
<keyword evidence="6" id="KW-1185">Reference proteome</keyword>
<dbReference type="PANTHER" id="PTHR33376:SF5">
    <property type="entry name" value="EXTRACYTOPLASMIC SOLUTE RECEPTOR PROTEIN"/>
    <property type="match status" value="1"/>
</dbReference>
<feature type="signal peptide" evidence="4">
    <location>
        <begin position="1"/>
        <end position="25"/>
    </location>
</feature>
<dbReference type="InterPro" id="IPR026289">
    <property type="entry name" value="SBP_TakP-like"/>
</dbReference>
<organism evidence="5 6">
    <name type="scientific">Microbaculum marinisediminis</name>
    <dbReference type="NCBI Taxonomy" id="2931392"/>
    <lineage>
        <taxon>Bacteria</taxon>
        <taxon>Pseudomonadati</taxon>
        <taxon>Pseudomonadota</taxon>
        <taxon>Alphaproteobacteria</taxon>
        <taxon>Hyphomicrobiales</taxon>
        <taxon>Tepidamorphaceae</taxon>
        <taxon>Microbaculum</taxon>
    </lineage>
</organism>
<feature type="binding site" evidence="3">
    <location>
        <position position="237"/>
    </location>
    <ligand>
        <name>substrate</name>
    </ligand>
</feature>
<keyword evidence="1 4" id="KW-0732">Signal</keyword>
<dbReference type="Gene3D" id="3.40.190.170">
    <property type="entry name" value="Bacterial extracellular solute-binding protein, family 7"/>
    <property type="match status" value="1"/>
</dbReference>
<evidence type="ECO:0000256" key="4">
    <source>
        <dbReference type="SAM" id="SignalP"/>
    </source>
</evidence>
<dbReference type="EMBL" id="JALIDZ010000002">
    <property type="protein sequence ID" value="MCT8971419.1"/>
    <property type="molecule type" value="Genomic_DNA"/>
</dbReference>
<name>A0AAW5QYH9_9HYPH</name>
<feature type="binding site" evidence="3">
    <location>
        <position position="211"/>
    </location>
    <ligand>
        <name>substrate</name>
    </ligand>
</feature>
<protein>
    <submittedName>
        <fullName evidence="5">TRAP transporter substrate-binding protein DctP</fullName>
    </submittedName>
</protein>
<dbReference type="GO" id="GO:0046872">
    <property type="term" value="F:metal ion binding"/>
    <property type="evidence" value="ECO:0007669"/>
    <property type="project" value="UniProtKB-KW"/>
</dbReference>
<comment type="caution">
    <text evidence="5">The sequence shown here is derived from an EMBL/GenBank/DDBJ whole genome shotgun (WGS) entry which is preliminary data.</text>
</comment>
<dbReference type="Proteomes" id="UP001320898">
    <property type="component" value="Unassembled WGS sequence"/>
</dbReference>
<evidence type="ECO:0000313" key="5">
    <source>
        <dbReference type="EMBL" id="MCT8971419.1"/>
    </source>
</evidence>
<dbReference type="InterPro" id="IPR038404">
    <property type="entry name" value="TRAP_DctP_sf"/>
</dbReference>
<dbReference type="RefSeq" id="WP_261614978.1">
    <property type="nucleotide sequence ID" value="NZ_JALIDZ010000002.1"/>
</dbReference>
<gene>
    <name evidence="5" type="primary">dctP</name>
    <name evidence="5" type="ORF">MUB46_06045</name>
</gene>
<feature type="binding site" evidence="2">
    <location>
        <position position="174"/>
    </location>
    <ligand>
        <name>substrate</name>
    </ligand>
</feature>
<evidence type="ECO:0000256" key="1">
    <source>
        <dbReference type="ARBA" id="ARBA00022729"/>
    </source>
</evidence>
<dbReference type="PIRSF" id="PIRSF039026">
    <property type="entry name" value="SiaP"/>
    <property type="match status" value="1"/>
</dbReference>
<sequence length="349" mass="38518">MNRRKLLGAALATPALTFTAGTARAQDELNFRMATSWSGGFTMELMADAYAKTVARLSDGRITIETYPGGTLGSALEVSDLVRNGVADMGHTWMGYDWGEDRTTILFGGFAGSFDSERMLHWLYGADGAELWREFRRDRFDLVSMPLGIRTPEVFLHSNKPVRTLADFQGLKLRTVGAWLEISAELGAAPVTAPMGEVYTMLERGVVDAVESGSLGENVSTGFHQVAKYVILPGAHQPVAPFELMIAPRVWDGLSEADRALLQDAARLVTMDSWIAFGQADAKAKTFFEDQGNEVIDLDPEVQKAVFDAGVAYADKIAADNEWFARVWESQKAFDALWQGSERYRRVVR</sequence>